<dbReference type="Pfam" id="PF23079">
    <property type="entry name" value="HTH_NOL4_2nd"/>
    <property type="match status" value="1"/>
</dbReference>
<evidence type="ECO:0000256" key="1">
    <source>
        <dbReference type="ARBA" id="ARBA00023125"/>
    </source>
</evidence>
<feature type="compositionally biased region" description="Basic and acidic residues" evidence="2">
    <location>
        <begin position="86"/>
        <end position="103"/>
    </location>
</feature>
<dbReference type="PANTHER" id="PTHR12449">
    <property type="entry name" value="DEATH DOMAIN-CONTAINING PROTEIN"/>
    <property type="match status" value="1"/>
</dbReference>
<feature type="region of interest" description="Disordered" evidence="2">
    <location>
        <begin position="646"/>
        <end position="741"/>
    </location>
</feature>
<feature type="compositionally biased region" description="Polar residues" evidence="2">
    <location>
        <begin position="715"/>
        <end position="741"/>
    </location>
</feature>
<dbReference type="PANTHER" id="PTHR12449:SF22">
    <property type="entry name" value="NUCLEOLAR PROTEIN 4"/>
    <property type="match status" value="1"/>
</dbReference>
<dbReference type="EnsemblMetazoa" id="CLYHEMT013089.1">
    <property type="protein sequence ID" value="CLYHEMP013089.1"/>
    <property type="gene ID" value="CLYHEMG013089"/>
</dbReference>
<dbReference type="PROSITE" id="PS51253">
    <property type="entry name" value="HTH_CENPB"/>
    <property type="match status" value="1"/>
</dbReference>
<organism evidence="4 5">
    <name type="scientific">Clytia hemisphaerica</name>
    <dbReference type="NCBI Taxonomy" id="252671"/>
    <lineage>
        <taxon>Eukaryota</taxon>
        <taxon>Metazoa</taxon>
        <taxon>Cnidaria</taxon>
        <taxon>Hydrozoa</taxon>
        <taxon>Hydroidolina</taxon>
        <taxon>Leptothecata</taxon>
        <taxon>Obeliida</taxon>
        <taxon>Clytiidae</taxon>
        <taxon>Clytia</taxon>
    </lineage>
</organism>
<dbReference type="InterPro" id="IPR039788">
    <property type="entry name" value="NOL4/NOL4L"/>
</dbReference>
<evidence type="ECO:0000259" key="3">
    <source>
        <dbReference type="PROSITE" id="PS51253"/>
    </source>
</evidence>
<dbReference type="InterPro" id="IPR056549">
    <property type="entry name" value="HTH_NOL4"/>
</dbReference>
<protein>
    <recommendedName>
        <fullName evidence="3">HTH CENPB-type domain-containing protein</fullName>
    </recommendedName>
</protein>
<dbReference type="InterPro" id="IPR009057">
    <property type="entry name" value="Homeodomain-like_sf"/>
</dbReference>
<keyword evidence="1" id="KW-0238">DNA-binding</keyword>
<feature type="region of interest" description="Disordered" evidence="2">
    <location>
        <begin position="757"/>
        <end position="829"/>
    </location>
</feature>
<dbReference type="Proteomes" id="UP000594262">
    <property type="component" value="Unplaced"/>
</dbReference>
<sequence length="863" mass="96615">MAEAERSGVYDPANAILGRKISYPSSVDEQLVQYVLREQQNGVLVQPDMIRKEAKHLITPYCHDFKASTGWLDKFLSRNKLSLYPPKEKPVQMASRERQFEKDSDYDDDDEDDDDDVDDRKDENGMAANVNPERLKAFNMFVRLFVDENLDRLVPISKQPKEKINAIIMSCQRQFPEFGERARKRIRTYLKSCRRSTRLRDTNTKISMTHIPASQLTEVNNILAQACQNETNEAAKRQRIDAKTHVSSGGVSGGGSVLAADKSSKPPQAQKILLEHIVNSATGGRVANEKRKASQGIAVHPSFIPSSVKEPLLKISGTELSSVRALIAGYRQSAAYLTRSADELEELLKNCQAFPDEAVKTETVTGGITLPEPNSKDSSVLPTAEKDGIKSERGEAEDHKMVARKRKHDDELPLRTPVKYPVEIPKANLQQNTSAETSNSVKTTKIDKVVEPVQQNSILVHHQPHHAPVKIQELPHQQQAPRLSVTVKQQQPTTHEIKLKPATLLPHEGATMTALIPVDHTQAAIALPNKILLASPQRAVPLEKVSLQPARTSTQPTTIRPLQQATLVQIQPGPQQKSPARFTTVPQQNIIEIFNVKSPPSRIQGTPIIAQPLNVLSNQFSTRPPQQLKTLQPILPHTRAMFHTVVHSSQQTTTNPQQTQNRLHHTQASSTSQVQHHQATNQQTSSSQENQQQQHKHHQQIQQSPQPTNNPSRQITFSSQPSPQHSSNMENSNTHRQYPTNSGGVVQQMYLIHSTSANNINQPPQQSPHQTVNNSRQQTQQQQPAIFNFEPANQPPQYARVSSHPSSINYNNSPVGSPLLHQHQQNRHMSPPAPNNMENTMKNNRHPSMSGDYVSHHNFYDNR</sequence>
<feature type="compositionally biased region" description="Low complexity" evidence="2">
    <location>
        <begin position="675"/>
        <end position="693"/>
    </location>
</feature>
<feature type="compositionally biased region" description="Low complexity" evidence="2">
    <location>
        <begin position="650"/>
        <end position="661"/>
    </location>
</feature>
<keyword evidence="5" id="KW-1185">Reference proteome</keyword>
<dbReference type="AlphaFoldDB" id="A0A7M6DJE3"/>
<dbReference type="GeneID" id="136800980"/>
<accession>A0A7M6DJE3</accession>
<dbReference type="RefSeq" id="XP_066913694.1">
    <property type="nucleotide sequence ID" value="XM_067057593.1"/>
</dbReference>
<reference evidence="4" key="1">
    <citation type="submission" date="2021-01" db="UniProtKB">
        <authorList>
            <consortium name="EnsemblMetazoa"/>
        </authorList>
    </citation>
    <scope>IDENTIFICATION</scope>
</reference>
<evidence type="ECO:0000313" key="5">
    <source>
        <dbReference type="Proteomes" id="UP000594262"/>
    </source>
</evidence>
<dbReference type="OrthoDB" id="10047222at2759"/>
<feature type="region of interest" description="Disordered" evidence="2">
    <location>
        <begin position="366"/>
        <end position="409"/>
    </location>
</feature>
<dbReference type="InterPro" id="IPR006600">
    <property type="entry name" value="HTH_CenpB_DNA-bd_dom"/>
</dbReference>
<feature type="compositionally biased region" description="Low complexity" evidence="2">
    <location>
        <begin position="700"/>
        <end position="714"/>
    </location>
</feature>
<dbReference type="Gene3D" id="1.10.10.60">
    <property type="entry name" value="Homeodomain-like"/>
    <property type="match status" value="1"/>
</dbReference>
<dbReference type="RefSeq" id="XP_066913695.1">
    <property type="nucleotide sequence ID" value="XM_067057594.1"/>
</dbReference>
<evidence type="ECO:0000256" key="2">
    <source>
        <dbReference type="SAM" id="MobiDB-lite"/>
    </source>
</evidence>
<feature type="compositionally biased region" description="Basic and acidic residues" evidence="2">
    <location>
        <begin position="384"/>
        <end position="401"/>
    </location>
</feature>
<feature type="region of interest" description="Disordered" evidence="2">
    <location>
        <begin position="86"/>
        <end position="128"/>
    </location>
</feature>
<proteinExistence type="predicted"/>
<name>A0A7M6DJE3_9CNID</name>
<evidence type="ECO:0000313" key="4">
    <source>
        <dbReference type="EnsemblMetazoa" id="CLYHEMP013089.1"/>
    </source>
</evidence>
<dbReference type="GO" id="GO:0003677">
    <property type="term" value="F:DNA binding"/>
    <property type="evidence" value="ECO:0007669"/>
    <property type="project" value="UniProtKB-KW"/>
</dbReference>
<dbReference type="SUPFAM" id="SSF46689">
    <property type="entry name" value="Homeodomain-like"/>
    <property type="match status" value="1"/>
</dbReference>
<feature type="compositionally biased region" description="Polar residues" evidence="2">
    <location>
        <begin position="803"/>
        <end position="815"/>
    </location>
</feature>
<feature type="domain" description="HTH CENPB-type" evidence="3">
    <location>
        <begin position="15"/>
        <end position="85"/>
    </location>
</feature>
<feature type="compositionally biased region" description="Polar residues" evidence="2">
    <location>
        <begin position="757"/>
        <end position="776"/>
    </location>
</feature>
<dbReference type="Pfam" id="PF03221">
    <property type="entry name" value="HTH_Tnp_Tc5"/>
    <property type="match status" value="1"/>
</dbReference>
<feature type="compositionally biased region" description="Acidic residues" evidence="2">
    <location>
        <begin position="104"/>
        <end position="117"/>
    </location>
</feature>